<protein>
    <submittedName>
        <fullName evidence="9">PKD repeat-containing protein</fullName>
    </submittedName>
</protein>
<dbReference type="PANTHER" id="PTHR46730">
    <property type="entry name" value="POLYCYSTIN-1"/>
    <property type="match status" value="1"/>
</dbReference>
<dbReference type="PROSITE" id="PS50093">
    <property type="entry name" value="PKD"/>
    <property type="match status" value="5"/>
</dbReference>
<keyword evidence="4 7" id="KW-1133">Transmembrane helix</keyword>
<dbReference type="Gene3D" id="2.60.40.10">
    <property type="entry name" value="Immunoglobulins"/>
    <property type="match status" value="6"/>
</dbReference>
<dbReference type="GO" id="GO:0005886">
    <property type="term" value="C:plasma membrane"/>
    <property type="evidence" value="ECO:0007669"/>
    <property type="project" value="TreeGrafter"/>
</dbReference>
<evidence type="ECO:0000256" key="4">
    <source>
        <dbReference type="ARBA" id="ARBA00022989"/>
    </source>
</evidence>
<keyword evidence="2 7" id="KW-0812">Transmembrane</keyword>
<dbReference type="PANTHER" id="PTHR46730:SF1">
    <property type="entry name" value="PLAT DOMAIN-CONTAINING PROTEIN"/>
    <property type="match status" value="1"/>
</dbReference>
<proteinExistence type="predicted"/>
<feature type="transmembrane region" description="Helical" evidence="7">
    <location>
        <begin position="41"/>
        <end position="62"/>
    </location>
</feature>
<organism evidence="9 10">
    <name type="scientific">Halogeometricum limi</name>
    <dbReference type="NCBI Taxonomy" id="555875"/>
    <lineage>
        <taxon>Archaea</taxon>
        <taxon>Methanobacteriati</taxon>
        <taxon>Methanobacteriota</taxon>
        <taxon>Stenosarchaea group</taxon>
        <taxon>Halobacteria</taxon>
        <taxon>Halobacteriales</taxon>
        <taxon>Haloferacaceae</taxon>
        <taxon>Halogeometricum</taxon>
    </lineage>
</organism>
<feature type="region of interest" description="Disordered" evidence="6">
    <location>
        <begin position="77"/>
        <end position="98"/>
    </location>
</feature>
<feature type="domain" description="PKD" evidence="8">
    <location>
        <begin position="248"/>
        <end position="318"/>
    </location>
</feature>
<comment type="subcellular location">
    <subcellularLocation>
        <location evidence="1">Membrane</location>
        <topology evidence="1">Multi-pass membrane protein</topology>
    </subcellularLocation>
</comment>
<keyword evidence="3" id="KW-0677">Repeat</keyword>
<dbReference type="CDD" id="cd00146">
    <property type="entry name" value="PKD"/>
    <property type="match status" value="5"/>
</dbReference>
<evidence type="ECO:0000256" key="2">
    <source>
        <dbReference type="ARBA" id="ARBA00022692"/>
    </source>
</evidence>
<keyword evidence="5 7" id="KW-0472">Membrane</keyword>
<dbReference type="SUPFAM" id="SSF49299">
    <property type="entry name" value="PKD domain"/>
    <property type="match status" value="6"/>
</dbReference>
<dbReference type="EMBL" id="FOYS01000005">
    <property type="protein sequence ID" value="SFR65596.1"/>
    <property type="molecule type" value="Genomic_DNA"/>
</dbReference>
<dbReference type="STRING" id="555875.SAMN04488124_3211"/>
<feature type="domain" description="PKD" evidence="8">
    <location>
        <begin position="160"/>
        <end position="244"/>
    </location>
</feature>
<evidence type="ECO:0000256" key="3">
    <source>
        <dbReference type="ARBA" id="ARBA00022737"/>
    </source>
</evidence>
<reference evidence="10" key="1">
    <citation type="submission" date="2016-10" db="EMBL/GenBank/DDBJ databases">
        <authorList>
            <person name="Varghese N."/>
            <person name="Submissions S."/>
        </authorList>
    </citation>
    <scope>NUCLEOTIDE SEQUENCE [LARGE SCALE GENOMIC DNA]</scope>
    <source>
        <strain evidence="10">CGMCC 1.8711</strain>
    </source>
</reference>
<accession>A0A1I6IFX9</accession>
<evidence type="ECO:0000313" key="10">
    <source>
        <dbReference type="Proteomes" id="UP000243250"/>
    </source>
</evidence>
<feature type="region of interest" description="Disordered" evidence="6">
    <location>
        <begin position="249"/>
        <end position="274"/>
    </location>
</feature>
<feature type="compositionally biased region" description="Polar residues" evidence="6">
    <location>
        <begin position="1"/>
        <end position="22"/>
    </location>
</feature>
<evidence type="ECO:0000256" key="7">
    <source>
        <dbReference type="SAM" id="Phobius"/>
    </source>
</evidence>
<dbReference type="InterPro" id="IPR022409">
    <property type="entry name" value="PKD/Chitinase_dom"/>
</dbReference>
<dbReference type="InterPro" id="IPR013783">
    <property type="entry name" value="Ig-like_fold"/>
</dbReference>
<evidence type="ECO:0000259" key="8">
    <source>
        <dbReference type="PROSITE" id="PS50093"/>
    </source>
</evidence>
<evidence type="ECO:0000256" key="1">
    <source>
        <dbReference type="ARBA" id="ARBA00004141"/>
    </source>
</evidence>
<feature type="domain" description="PKD" evidence="8">
    <location>
        <begin position="72"/>
        <end position="156"/>
    </location>
</feature>
<dbReference type="GO" id="GO:0005261">
    <property type="term" value="F:monoatomic cation channel activity"/>
    <property type="evidence" value="ECO:0007669"/>
    <property type="project" value="TreeGrafter"/>
</dbReference>
<feature type="region of interest" description="Disordered" evidence="6">
    <location>
        <begin position="1"/>
        <end position="27"/>
    </location>
</feature>
<name>A0A1I6IFX9_9EURY</name>
<dbReference type="Proteomes" id="UP000243250">
    <property type="component" value="Unassembled WGS sequence"/>
</dbReference>
<evidence type="ECO:0000256" key="6">
    <source>
        <dbReference type="SAM" id="MobiDB-lite"/>
    </source>
</evidence>
<dbReference type="InterPro" id="IPR035986">
    <property type="entry name" value="PKD_dom_sf"/>
</dbReference>
<dbReference type="InterPro" id="IPR000601">
    <property type="entry name" value="PKD_dom"/>
</dbReference>
<keyword evidence="10" id="KW-1185">Reference proteome</keyword>
<gene>
    <name evidence="9" type="ORF">SAMN04488124_3211</name>
</gene>
<dbReference type="SMART" id="SM00089">
    <property type="entry name" value="PKD"/>
    <property type="match status" value="6"/>
</dbReference>
<dbReference type="AlphaFoldDB" id="A0A1I6IFX9"/>
<dbReference type="GO" id="GO:0006816">
    <property type="term" value="P:calcium ion transport"/>
    <property type="evidence" value="ECO:0007669"/>
    <property type="project" value="TreeGrafter"/>
</dbReference>
<feature type="domain" description="PKD" evidence="8">
    <location>
        <begin position="420"/>
        <end position="506"/>
    </location>
</feature>
<sequence>MQNAVQSSENGTESRGRTTGSVSHGELHTARRRLPAIGRRLTAAGGRLAVVVCVVVLVLSTLPGGVVASEPPTASFTYTPSTPHPDETITFDASGSSDPDGDIVDYDWYVGGGRYADADGETVTWTFDEGGSHTITLEVEDERGNVDRYQETVTVENPAPEADVDVTPASPAPDETVHFTASGSTDADGRIVDYDWYVGSDDYTDGDGENFETSFDTAGTYTVSLEVEDNGGKTDRVSETIVVENAAPKPSFSVSPATPHPDDEVTFDASESTDEDGRIVDYDWYVGSDDYTDGDGQTFTHTFDEGGVYDVRLVVTDNGDVTREVEQAVNVTNPAPVPSFTTRSSPDGLDVTFDASESTDEDGRIVDYDWYVGDDYRIGSEQTFTYEFDEKGTYEVRLVVTDNGDVTRELTRDVAVSQRPTAAVDYAGRALPVGHTVELSAVDSVDPDGNLTSYVWTLPDGTTKHGETVTTAVAETGEHDLTLTVTDETGNSHTVTRTVVAKEAPTVAVTWSPDTPRDDLDVTFGVNASKPVETASWDFDGDGAFDDATGEVAVHAFEDTGKKQVGVRVVSTDGVATTHTDVVPVQQSAAFELTSVKTDVAEGETAVVTFSASNLVRDTPMDVKLALDLPDSGASITSVDGASAAGPGETTFVTVEPGQKEEVRVRIQFTEAGSYEIGGDAVYYFGDDSSADRRTETVDTIAVTATGDEASSESPASSTQSEGLEIPGFGIRDVGIGVVALLVVGTILRRL</sequence>
<feature type="domain" description="PKD" evidence="8">
    <location>
        <begin position="334"/>
        <end position="416"/>
    </location>
</feature>
<evidence type="ECO:0000313" key="9">
    <source>
        <dbReference type="EMBL" id="SFR65596.1"/>
    </source>
</evidence>
<evidence type="ECO:0000256" key="5">
    <source>
        <dbReference type="ARBA" id="ARBA00023136"/>
    </source>
</evidence>
<dbReference type="Pfam" id="PF18911">
    <property type="entry name" value="PKD_4"/>
    <property type="match status" value="5"/>
</dbReference>